<reference evidence="2 3" key="1">
    <citation type="submission" date="2017-09" db="EMBL/GenBank/DDBJ databases">
        <title>FDA dAtabase for Regulatory Grade micrObial Sequences (FDA-ARGOS): Supporting development and validation of Infectious Disease Dx tests.</title>
        <authorList>
            <person name="Minogue T."/>
            <person name="Wolcott M."/>
            <person name="Wasieloski L."/>
            <person name="Aguilar W."/>
            <person name="Moore D."/>
            <person name="Tallon L."/>
            <person name="Sadzewicz L."/>
            <person name="Ott S."/>
            <person name="Zhao X."/>
            <person name="Nagaraj S."/>
            <person name="Vavikolanu K."/>
            <person name="Aluvathingal J."/>
            <person name="Nadendla S."/>
            <person name="Sichtig H."/>
        </authorList>
    </citation>
    <scope>NUCLEOTIDE SEQUENCE [LARGE SCALE GENOMIC DNA]</scope>
    <source>
        <strain evidence="2 3">FDAARGOS_392</strain>
    </source>
</reference>
<dbReference type="AlphaFoldDB" id="A0A291E1E2"/>
<evidence type="ECO:0000313" key="3">
    <source>
        <dbReference type="Proteomes" id="UP000217979"/>
    </source>
</evidence>
<protein>
    <submittedName>
        <fullName evidence="2">Uncharacterized protein</fullName>
    </submittedName>
</protein>
<dbReference type="Proteomes" id="UP000217979">
    <property type="component" value="Chromosome"/>
</dbReference>
<sequence>MYGKDSGKPEILLNVPAEKVAFSMSANGDQSVTIPNGEFSYTVGEYLRGGPFIQVWKGQKFITEVKLNGTTSENNIENYINH</sequence>
<name>A0A291E1E2_9ENTR</name>
<evidence type="ECO:0000313" key="2">
    <source>
        <dbReference type="EMBL" id="ATF93793.1"/>
    </source>
</evidence>
<evidence type="ECO:0000313" key="1">
    <source>
        <dbReference type="EMBL" id="ATF90964.1"/>
    </source>
</evidence>
<dbReference type="EMBL" id="CP023525">
    <property type="protein sequence ID" value="ATF93793.1"/>
    <property type="molecule type" value="Genomic_DNA"/>
</dbReference>
<dbReference type="EMBL" id="CP023525">
    <property type="protein sequence ID" value="ATF90964.1"/>
    <property type="molecule type" value="Genomic_DNA"/>
</dbReference>
<accession>A0A291E1E2</accession>
<gene>
    <name evidence="1" type="ORF">CO704_02115</name>
    <name evidence="2" type="ORF">CO704_17635</name>
</gene>
<proteinExistence type="predicted"/>
<organism evidence="2 3">
    <name type="scientific">Cedecea neteri</name>
    <dbReference type="NCBI Taxonomy" id="158822"/>
    <lineage>
        <taxon>Bacteria</taxon>
        <taxon>Pseudomonadati</taxon>
        <taxon>Pseudomonadota</taxon>
        <taxon>Gammaproteobacteria</taxon>
        <taxon>Enterobacterales</taxon>
        <taxon>Enterobacteriaceae</taxon>
        <taxon>Cedecea</taxon>
    </lineage>
</organism>